<dbReference type="EMBL" id="FNEM01000018">
    <property type="protein sequence ID" value="SDK08750.1"/>
    <property type="molecule type" value="Genomic_DNA"/>
</dbReference>
<dbReference type="Pfam" id="PF16363">
    <property type="entry name" value="GDP_Man_Dehyd"/>
    <property type="match status" value="1"/>
</dbReference>
<feature type="domain" description="NAD(P)-binding" evidence="2">
    <location>
        <begin position="4"/>
        <end position="145"/>
    </location>
</feature>
<dbReference type="SUPFAM" id="SSF51735">
    <property type="entry name" value="NAD(P)-binding Rossmann-fold domains"/>
    <property type="match status" value="1"/>
</dbReference>
<dbReference type="InterPro" id="IPR016040">
    <property type="entry name" value="NAD(P)-bd_dom"/>
</dbReference>
<evidence type="ECO:0000313" key="3">
    <source>
        <dbReference type="EMBL" id="SDK08750.1"/>
    </source>
</evidence>
<evidence type="ECO:0000259" key="2">
    <source>
        <dbReference type="Pfam" id="PF16363"/>
    </source>
</evidence>
<dbReference type="InterPro" id="IPR036291">
    <property type="entry name" value="NAD(P)-bd_dom_sf"/>
</dbReference>
<sequence length="151" mass="16758">MRVLVTGAAGFIGFYTSKRLLAMGHQVVGLDNLNDYYDVALKRARLELLVPEENFSFVELDLADRDGMARVFANDKFDRVIHLAAQAGVRYSIDNPMAYLDSNLAGMLTILEGCRQQQVPHLVYASSSSVYGMNKKVPFSETDAVDHPISL</sequence>
<dbReference type="Proteomes" id="UP000199527">
    <property type="component" value="Unassembled WGS sequence"/>
</dbReference>
<dbReference type="PANTHER" id="PTHR43574">
    <property type="entry name" value="EPIMERASE-RELATED"/>
    <property type="match status" value="1"/>
</dbReference>
<dbReference type="Gene3D" id="3.40.50.720">
    <property type="entry name" value="NAD(P)-binding Rossmann-like Domain"/>
    <property type="match status" value="1"/>
</dbReference>
<evidence type="ECO:0000256" key="1">
    <source>
        <dbReference type="ARBA" id="ARBA00023027"/>
    </source>
</evidence>
<organism evidence="3 4">
    <name type="scientific">Ferrimonas sediminum</name>
    <dbReference type="NCBI Taxonomy" id="718193"/>
    <lineage>
        <taxon>Bacteria</taxon>
        <taxon>Pseudomonadati</taxon>
        <taxon>Pseudomonadota</taxon>
        <taxon>Gammaproteobacteria</taxon>
        <taxon>Alteromonadales</taxon>
        <taxon>Ferrimonadaceae</taxon>
        <taxon>Ferrimonas</taxon>
    </lineage>
</organism>
<dbReference type="AlphaFoldDB" id="A0A1G8Z3C8"/>
<name>A0A1G8Z3C8_9GAMM</name>
<dbReference type="RefSeq" id="WP_143026668.1">
    <property type="nucleotide sequence ID" value="NZ_FNEM01000018.1"/>
</dbReference>
<keyword evidence="1" id="KW-0520">NAD</keyword>
<dbReference type="OrthoDB" id="9803010at2"/>
<feature type="non-terminal residue" evidence="3">
    <location>
        <position position="151"/>
    </location>
</feature>
<evidence type="ECO:0000313" key="4">
    <source>
        <dbReference type="Proteomes" id="UP000199527"/>
    </source>
</evidence>
<reference evidence="4" key="1">
    <citation type="submission" date="2016-10" db="EMBL/GenBank/DDBJ databases">
        <authorList>
            <person name="Varghese N."/>
            <person name="Submissions S."/>
        </authorList>
    </citation>
    <scope>NUCLEOTIDE SEQUENCE [LARGE SCALE GENOMIC DNA]</scope>
    <source>
        <strain evidence="4">DSM 23317</strain>
    </source>
</reference>
<proteinExistence type="predicted"/>
<gene>
    <name evidence="3" type="ORF">SAMN04488540_11898</name>
</gene>
<protein>
    <submittedName>
        <fullName evidence="3">GDP-mannose 4,6 dehydratase</fullName>
    </submittedName>
</protein>
<accession>A0A1G8Z3C8</accession>
<keyword evidence="4" id="KW-1185">Reference proteome</keyword>